<protein>
    <submittedName>
        <fullName evidence="3">Phosphate/phosphite/phosphonate ABC transporters, periplasmic binding protein</fullName>
    </submittedName>
</protein>
<dbReference type="SUPFAM" id="SSF53850">
    <property type="entry name" value="Periplasmic binding protein-like II"/>
    <property type="match status" value="1"/>
</dbReference>
<dbReference type="PANTHER" id="PTHR35841">
    <property type="entry name" value="PHOSPHONATES-BINDING PERIPLASMIC PROTEIN"/>
    <property type="match status" value="1"/>
</dbReference>
<dbReference type="RefSeq" id="WP_172540058.1">
    <property type="nucleotide sequence ID" value="NZ_UFTA01000002.1"/>
</dbReference>
<feature type="signal peptide" evidence="2">
    <location>
        <begin position="1"/>
        <end position="27"/>
    </location>
</feature>
<sequence length="361" mass="39561">MKLNKVFSLGMSLVAALAFTACGNNEAKDTKDSTNETESTQTAETTETSKNIDKLTVQFVPSREPDEIITVTEPLKDMLKDELAKEGYNVENVDISVGTSYEATGEAMSAGTVDVGFIPGGTYVTYDDGVDVILTATRDGLSVESDDPKEWNDNAPIKNIDDQVTFYRALVLAGPSEKGKALAKKVNNAEELTWEELDDLNWAVMGPTSSAGYLYPSLWMKDKFDHSISDLSNAVQADSYASSFSRLATGQVDALVTYADARMDYADQWQSEFGGKNDIFDDVQVIGVTDKIMNDTISVSKTSKKMTPELIEALQNAFINIGKTNEGKEVIAIYTHKGYEKANPDDYEAEREAQKMARDAN</sequence>
<feature type="region of interest" description="Disordered" evidence="1">
    <location>
        <begin position="25"/>
        <end position="49"/>
    </location>
</feature>
<dbReference type="EMBL" id="UFTA01000002">
    <property type="protein sequence ID" value="SUU92529.1"/>
    <property type="molecule type" value="Genomic_DNA"/>
</dbReference>
<dbReference type="Pfam" id="PF12974">
    <property type="entry name" value="Phosphonate-bd"/>
    <property type="match status" value="1"/>
</dbReference>
<feature type="chain" id="PRO_5016706430" evidence="2">
    <location>
        <begin position="28"/>
        <end position="361"/>
    </location>
</feature>
<organism evidence="3 4">
    <name type="scientific">Anaerococcus octavius</name>
    <dbReference type="NCBI Taxonomy" id="54007"/>
    <lineage>
        <taxon>Bacteria</taxon>
        <taxon>Bacillati</taxon>
        <taxon>Bacillota</taxon>
        <taxon>Tissierellia</taxon>
        <taxon>Tissierellales</taxon>
        <taxon>Peptoniphilaceae</taxon>
        <taxon>Anaerococcus</taxon>
    </lineage>
</organism>
<dbReference type="PROSITE" id="PS51257">
    <property type="entry name" value="PROKAR_LIPOPROTEIN"/>
    <property type="match status" value="1"/>
</dbReference>
<proteinExistence type="predicted"/>
<gene>
    <name evidence="3" type="ORF">NCTC9810_00863</name>
</gene>
<evidence type="ECO:0000256" key="2">
    <source>
        <dbReference type="SAM" id="SignalP"/>
    </source>
</evidence>
<evidence type="ECO:0000256" key="1">
    <source>
        <dbReference type="SAM" id="MobiDB-lite"/>
    </source>
</evidence>
<accession>A0A380WUK0</accession>
<evidence type="ECO:0000313" key="4">
    <source>
        <dbReference type="Proteomes" id="UP000255124"/>
    </source>
</evidence>
<evidence type="ECO:0000313" key="3">
    <source>
        <dbReference type="EMBL" id="SUU92529.1"/>
    </source>
</evidence>
<dbReference type="Proteomes" id="UP000255124">
    <property type="component" value="Unassembled WGS sequence"/>
</dbReference>
<feature type="compositionally biased region" description="Low complexity" evidence="1">
    <location>
        <begin position="36"/>
        <end position="49"/>
    </location>
</feature>
<keyword evidence="2" id="KW-0732">Signal</keyword>
<name>A0A380WUK0_9FIRM</name>
<reference evidence="3 4" key="1">
    <citation type="submission" date="2018-06" db="EMBL/GenBank/DDBJ databases">
        <authorList>
            <consortium name="Pathogen Informatics"/>
            <person name="Doyle S."/>
        </authorList>
    </citation>
    <scope>NUCLEOTIDE SEQUENCE [LARGE SCALE GENOMIC DNA]</scope>
    <source>
        <strain evidence="3 4">NCTC9810</strain>
    </source>
</reference>
<dbReference type="PANTHER" id="PTHR35841:SF1">
    <property type="entry name" value="PHOSPHONATES-BINDING PERIPLASMIC PROTEIN"/>
    <property type="match status" value="1"/>
</dbReference>
<dbReference type="Gene3D" id="3.40.190.10">
    <property type="entry name" value="Periplasmic binding protein-like II"/>
    <property type="match status" value="2"/>
</dbReference>
<dbReference type="AlphaFoldDB" id="A0A380WUK0"/>